<dbReference type="AlphaFoldDB" id="A0AA47AHZ9"/>
<reference evidence="8" key="1">
    <citation type="submission" date="2022-11" db="EMBL/GenBank/DDBJ databases">
        <title>Complete genome sequence of Veillonella rogosae KCOM 3468 isolated from human Subgingival dental plaque of Chronic peridontitis Lesion.</title>
        <authorList>
            <person name="Park S.-N."/>
            <person name="Lim Y.K."/>
            <person name="Kook J.-K."/>
        </authorList>
    </citation>
    <scope>NUCLEOTIDE SEQUENCE</scope>
    <source>
        <strain evidence="8">KCOM 3468</strain>
    </source>
</reference>
<dbReference type="PANTHER" id="PTHR43643">
    <property type="entry name" value="HISTIDINOL-PHOSPHATE AMINOTRANSFERASE 2"/>
    <property type="match status" value="1"/>
</dbReference>
<comment type="subunit">
    <text evidence="2 6">Homodimer.</text>
</comment>
<dbReference type="InterPro" id="IPR015422">
    <property type="entry name" value="PyrdxlP-dep_Trfase_small"/>
</dbReference>
<dbReference type="NCBIfam" id="TIGR01141">
    <property type="entry name" value="hisC"/>
    <property type="match status" value="1"/>
</dbReference>
<dbReference type="GO" id="GO:0030170">
    <property type="term" value="F:pyridoxal phosphate binding"/>
    <property type="evidence" value="ECO:0007669"/>
    <property type="project" value="InterPro"/>
</dbReference>
<dbReference type="InterPro" id="IPR004839">
    <property type="entry name" value="Aminotransferase_I/II_large"/>
</dbReference>
<evidence type="ECO:0000313" key="9">
    <source>
        <dbReference type="Proteomes" id="UP001164244"/>
    </source>
</evidence>
<dbReference type="PANTHER" id="PTHR43643:SF3">
    <property type="entry name" value="HISTIDINOL-PHOSPHATE AMINOTRANSFERASE"/>
    <property type="match status" value="1"/>
</dbReference>
<keyword evidence="6" id="KW-0368">Histidine biosynthesis</keyword>
<sequence>MKEIIRTLKPYIPEEPATAVKERLGVDRLVRLSANENPYGTSPLVREAILSYVTHNDANYYPDGNATDLRMKLANYWQVQPEQLVIGVGLDEVIAMVNKTLISAGDSIVVSVPAFSEYALNGLVEGADIREVPANFETGQYDFSALVKAVDETTRLVWICNPNNPTGTYESVEDIRKFVAAVPKETLVIVDEAYIDFVTSVAVPTVRALLDELPNVAIMRTFSKAYGLANYRVGYMMTPLELANYIQTIRLPYNLNTLSQVAAEAAFDDQAFLARTVSQNAEERAKWEALFDELGIHYYKSEANFIFFEAPDADADGLADAWLTEGYRVRRGQRDGWLRLTIPMAQDGDVMRHILKQFMN</sequence>
<dbReference type="GO" id="GO:0004400">
    <property type="term" value="F:histidinol-phosphate transaminase activity"/>
    <property type="evidence" value="ECO:0007669"/>
    <property type="project" value="UniProtKB-UniRule"/>
</dbReference>
<evidence type="ECO:0000256" key="3">
    <source>
        <dbReference type="ARBA" id="ARBA00022576"/>
    </source>
</evidence>
<dbReference type="EMBL" id="CP110418">
    <property type="protein sequence ID" value="UZG51166.1"/>
    <property type="molecule type" value="Genomic_DNA"/>
</dbReference>
<comment type="cofactor">
    <cofactor evidence="1 6">
        <name>pyridoxal 5'-phosphate</name>
        <dbReference type="ChEBI" id="CHEBI:597326"/>
    </cofactor>
</comment>
<dbReference type="InterPro" id="IPR050106">
    <property type="entry name" value="HistidinolP_aminotransfase"/>
</dbReference>
<dbReference type="InterPro" id="IPR015421">
    <property type="entry name" value="PyrdxlP-dep_Trfase_major"/>
</dbReference>
<evidence type="ECO:0000256" key="6">
    <source>
        <dbReference type="HAMAP-Rule" id="MF_01023"/>
    </source>
</evidence>
<dbReference type="KEGG" id="vrg:OKW85_00740"/>
<dbReference type="Proteomes" id="UP001164244">
    <property type="component" value="Chromosome"/>
</dbReference>
<protein>
    <recommendedName>
        <fullName evidence="6">Histidinol-phosphate aminotransferase</fullName>
        <ecNumber evidence="6">2.6.1.9</ecNumber>
    </recommendedName>
    <alternativeName>
        <fullName evidence="6">Imidazole acetol-phosphate transaminase</fullName>
    </alternativeName>
</protein>
<accession>A0AA47AHZ9</accession>
<dbReference type="Gene3D" id="3.40.640.10">
    <property type="entry name" value="Type I PLP-dependent aspartate aminotransferase-like (Major domain)"/>
    <property type="match status" value="1"/>
</dbReference>
<keyword evidence="5 6" id="KW-0663">Pyridoxal phosphate</keyword>
<keyword evidence="6" id="KW-0028">Amino-acid biosynthesis</keyword>
<comment type="catalytic activity">
    <reaction evidence="6">
        <text>L-histidinol phosphate + 2-oxoglutarate = 3-(imidazol-4-yl)-2-oxopropyl phosphate + L-glutamate</text>
        <dbReference type="Rhea" id="RHEA:23744"/>
        <dbReference type="ChEBI" id="CHEBI:16810"/>
        <dbReference type="ChEBI" id="CHEBI:29985"/>
        <dbReference type="ChEBI" id="CHEBI:57766"/>
        <dbReference type="ChEBI" id="CHEBI:57980"/>
        <dbReference type="EC" id="2.6.1.9"/>
    </reaction>
</comment>
<keyword evidence="4 6" id="KW-0808">Transferase</keyword>
<dbReference type="Pfam" id="PF00155">
    <property type="entry name" value="Aminotran_1_2"/>
    <property type="match status" value="1"/>
</dbReference>
<dbReference type="Gene3D" id="3.90.1150.10">
    <property type="entry name" value="Aspartate Aminotransferase, domain 1"/>
    <property type="match status" value="1"/>
</dbReference>
<dbReference type="EC" id="2.6.1.9" evidence="6"/>
<evidence type="ECO:0000256" key="4">
    <source>
        <dbReference type="ARBA" id="ARBA00022679"/>
    </source>
</evidence>
<dbReference type="RefSeq" id="WP_265138322.1">
    <property type="nucleotide sequence ID" value="NZ_CP110418.1"/>
</dbReference>
<organism evidence="8 9">
    <name type="scientific">Veillonella rogosae</name>
    <dbReference type="NCBI Taxonomy" id="423477"/>
    <lineage>
        <taxon>Bacteria</taxon>
        <taxon>Bacillati</taxon>
        <taxon>Bacillota</taxon>
        <taxon>Negativicutes</taxon>
        <taxon>Veillonellales</taxon>
        <taxon>Veillonellaceae</taxon>
        <taxon>Veillonella</taxon>
    </lineage>
</organism>
<dbReference type="InterPro" id="IPR015424">
    <property type="entry name" value="PyrdxlP-dep_Trfase"/>
</dbReference>
<evidence type="ECO:0000256" key="5">
    <source>
        <dbReference type="ARBA" id="ARBA00022898"/>
    </source>
</evidence>
<dbReference type="GO" id="GO:0000105">
    <property type="term" value="P:L-histidine biosynthetic process"/>
    <property type="evidence" value="ECO:0007669"/>
    <property type="project" value="UniProtKB-UniRule"/>
</dbReference>
<dbReference type="InterPro" id="IPR005861">
    <property type="entry name" value="HisP_aminotrans"/>
</dbReference>
<name>A0AA47AHZ9_9FIRM</name>
<evidence type="ECO:0000259" key="7">
    <source>
        <dbReference type="Pfam" id="PF00155"/>
    </source>
</evidence>
<evidence type="ECO:0000256" key="1">
    <source>
        <dbReference type="ARBA" id="ARBA00001933"/>
    </source>
</evidence>
<comment type="similarity">
    <text evidence="6">Belongs to the class-II pyridoxal-phosphate-dependent aminotransferase family. Histidinol-phosphate aminotransferase subfamily.</text>
</comment>
<dbReference type="HAMAP" id="MF_01023">
    <property type="entry name" value="HisC_aminotrans_2"/>
    <property type="match status" value="1"/>
</dbReference>
<feature type="modified residue" description="N6-(pyridoxal phosphate)lysine" evidence="6">
    <location>
        <position position="224"/>
    </location>
</feature>
<evidence type="ECO:0000256" key="2">
    <source>
        <dbReference type="ARBA" id="ARBA00011738"/>
    </source>
</evidence>
<gene>
    <name evidence="6 8" type="primary">hisC</name>
    <name evidence="8" type="ORF">OKW85_00740</name>
</gene>
<keyword evidence="3 6" id="KW-0032">Aminotransferase</keyword>
<dbReference type="SUPFAM" id="SSF53383">
    <property type="entry name" value="PLP-dependent transferases"/>
    <property type="match status" value="1"/>
</dbReference>
<comment type="pathway">
    <text evidence="6">Amino-acid biosynthesis; L-histidine biosynthesis; L-histidine from 5-phospho-alpha-D-ribose 1-diphosphate: step 7/9.</text>
</comment>
<feature type="domain" description="Aminotransferase class I/classII large" evidence="7">
    <location>
        <begin position="29"/>
        <end position="344"/>
    </location>
</feature>
<dbReference type="CDD" id="cd00609">
    <property type="entry name" value="AAT_like"/>
    <property type="match status" value="1"/>
</dbReference>
<evidence type="ECO:0000313" key="8">
    <source>
        <dbReference type="EMBL" id="UZG51166.1"/>
    </source>
</evidence>
<proteinExistence type="inferred from homology"/>